<sequence length="93" mass="10608">MNELRWWWSSSSSDIGIYKLFHILRKLSHDPVATAIPSSVTPKHDTLLSCPAKTPVKLLKLEILRSNNRRPDFEKATEVIPQIILSCEYMASS</sequence>
<keyword evidence="2" id="KW-1185">Reference proteome</keyword>
<comment type="caution">
    <text evidence="1">The sequence shown here is derived from an EMBL/GenBank/DDBJ whole genome shotgun (WGS) entry which is preliminary data.</text>
</comment>
<accession>A0ABQ8IRA7</accession>
<organism evidence="1 2">
    <name type="scientific">Dermatophagoides pteronyssinus</name>
    <name type="common">European house dust mite</name>
    <dbReference type="NCBI Taxonomy" id="6956"/>
    <lineage>
        <taxon>Eukaryota</taxon>
        <taxon>Metazoa</taxon>
        <taxon>Ecdysozoa</taxon>
        <taxon>Arthropoda</taxon>
        <taxon>Chelicerata</taxon>
        <taxon>Arachnida</taxon>
        <taxon>Acari</taxon>
        <taxon>Acariformes</taxon>
        <taxon>Sarcoptiformes</taxon>
        <taxon>Astigmata</taxon>
        <taxon>Psoroptidia</taxon>
        <taxon>Analgoidea</taxon>
        <taxon>Pyroglyphidae</taxon>
        <taxon>Dermatophagoidinae</taxon>
        <taxon>Dermatophagoides</taxon>
    </lineage>
</organism>
<reference evidence="1 2" key="1">
    <citation type="journal article" date="2018" name="J. Allergy Clin. Immunol.">
        <title>High-quality assembly of Dermatophagoides pteronyssinus genome and transcriptome reveals a wide range of novel allergens.</title>
        <authorList>
            <person name="Liu X.Y."/>
            <person name="Yang K.Y."/>
            <person name="Wang M.Q."/>
            <person name="Kwok J.S."/>
            <person name="Zeng X."/>
            <person name="Yang Z."/>
            <person name="Xiao X.J."/>
            <person name="Lau C.P."/>
            <person name="Li Y."/>
            <person name="Huang Z.M."/>
            <person name="Ba J.G."/>
            <person name="Yim A.K."/>
            <person name="Ouyang C.Y."/>
            <person name="Ngai S.M."/>
            <person name="Chan T.F."/>
            <person name="Leung E.L."/>
            <person name="Liu L."/>
            <person name="Liu Z.G."/>
            <person name="Tsui S.K."/>
        </authorList>
    </citation>
    <scope>NUCLEOTIDE SEQUENCE [LARGE SCALE GENOMIC DNA]</scope>
    <source>
        <strain evidence="1">Derp</strain>
    </source>
</reference>
<dbReference type="EMBL" id="NJHN03000128">
    <property type="protein sequence ID" value="KAH9412852.1"/>
    <property type="molecule type" value="Genomic_DNA"/>
</dbReference>
<reference evidence="1 2" key="2">
    <citation type="journal article" date="2022" name="Mol. Biol. Evol.">
        <title>Comparative Genomics Reveals Insights into the Divergent Evolution of Astigmatic Mites and Household Pest Adaptations.</title>
        <authorList>
            <person name="Xiong Q."/>
            <person name="Wan A.T."/>
            <person name="Liu X."/>
            <person name="Fung C.S."/>
            <person name="Xiao X."/>
            <person name="Malainual N."/>
            <person name="Hou J."/>
            <person name="Wang L."/>
            <person name="Wang M."/>
            <person name="Yang K.Y."/>
            <person name="Cui Y."/>
            <person name="Leung E.L."/>
            <person name="Nong W."/>
            <person name="Shin S.K."/>
            <person name="Au S.W."/>
            <person name="Jeong K.Y."/>
            <person name="Chew F.T."/>
            <person name="Hui J.H."/>
            <person name="Leung T.F."/>
            <person name="Tungtrongchitr A."/>
            <person name="Zhong N."/>
            <person name="Liu Z."/>
            <person name="Tsui S.K."/>
        </authorList>
    </citation>
    <scope>NUCLEOTIDE SEQUENCE [LARGE SCALE GENOMIC DNA]</scope>
    <source>
        <strain evidence="1">Derp</strain>
    </source>
</reference>
<evidence type="ECO:0000313" key="2">
    <source>
        <dbReference type="Proteomes" id="UP000887458"/>
    </source>
</evidence>
<dbReference type="Proteomes" id="UP000887458">
    <property type="component" value="Unassembled WGS sequence"/>
</dbReference>
<name>A0ABQ8IRA7_DERPT</name>
<protein>
    <submittedName>
        <fullName evidence="1">Uncharacterized protein</fullName>
    </submittedName>
</protein>
<evidence type="ECO:0000313" key="1">
    <source>
        <dbReference type="EMBL" id="KAH9412852.1"/>
    </source>
</evidence>
<proteinExistence type="predicted"/>
<gene>
    <name evidence="1" type="ORF">DERP_009834</name>
</gene>